<keyword evidence="4" id="KW-1185">Reference proteome</keyword>
<evidence type="ECO:0000313" key="4">
    <source>
        <dbReference type="Proteomes" id="UP000298252"/>
    </source>
</evidence>
<dbReference type="Proteomes" id="UP000199639">
    <property type="component" value="Unassembled WGS sequence"/>
</dbReference>
<evidence type="ECO:0000313" key="3">
    <source>
        <dbReference type="Proteomes" id="UP000199639"/>
    </source>
</evidence>
<accession>A0A4R8V333</accession>
<reference evidence="1 3" key="1">
    <citation type="submission" date="2016-10" db="EMBL/GenBank/DDBJ databases">
        <authorList>
            <person name="Varghese N."/>
            <person name="Submissions S."/>
        </authorList>
    </citation>
    <scope>NUCLEOTIDE SEQUENCE [LARGE SCALE GENOMIC DNA]</scope>
    <source>
        <strain evidence="1 3">CGMCC 1.11215</strain>
    </source>
</reference>
<evidence type="ECO:0000313" key="1">
    <source>
        <dbReference type="EMBL" id="SDO08863.1"/>
    </source>
</evidence>
<name>A0A4R8V333_9MICO</name>
<dbReference type="EMBL" id="SOFD01000026">
    <property type="protein sequence ID" value="TFB76765.1"/>
    <property type="molecule type" value="Genomic_DNA"/>
</dbReference>
<gene>
    <name evidence="2" type="ORF">E3O21_10195</name>
    <name evidence="1" type="ORF">SAMN05216368_11027</name>
</gene>
<dbReference type="EMBL" id="FNIB01000010">
    <property type="protein sequence ID" value="SDO08863.1"/>
    <property type="molecule type" value="Genomic_DNA"/>
</dbReference>
<proteinExistence type="predicted"/>
<reference evidence="2 4" key="2">
    <citation type="submission" date="2019-03" db="EMBL/GenBank/DDBJ databases">
        <title>Genomics of glacier-inhabiting Cryobacterium strains.</title>
        <authorList>
            <person name="Liu Q."/>
            <person name="Xin Y.-H."/>
        </authorList>
    </citation>
    <scope>NUCLEOTIDE SEQUENCE [LARGE SCALE GENOMIC DNA]</scope>
    <source>
        <strain evidence="2 4">Hh8</strain>
    </source>
</reference>
<sequence>MAGEAFKAHSIFDIWSRKIVGFRVEKRESNHLAVDMFETAWREADLKRELTLHAHHQKNPE</sequence>
<organism evidence="1 3">
    <name type="scientific">Cryobacterium flavum</name>
    <dbReference type="NCBI Taxonomy" id="1424659"/>
    <lineage>
        <taxon>Bacteria</taxon>
        <taxon>Bacillati</taxon>
        <taxon>Actinomycetota</taxon>
        <taxon>Actinomycetes</taxon>
        <taxon>Micrococcales</taxon>
        <taxon>Microbacteriaceae</taxon>
        <taxon>Cryobacterium</taxon>
    </lineage>
</organism>
<dbReference type="RefSeq" id="WP_092341479.1">
    <property type="nucleotide sequence ID" value="NZ_FNIB01000010.1"/>
</dbReference>
<evidence type="ECO:0008006" key="5">
    <source>
        <dbReference type="Google" id="ProtNLM"/>
    </source>
</evidence>
<dbReference type="Proteomes" id="UP000298252">
    <property type="component" value="Unassembled WGS sequence"/>
</dbReference>
<protein>
    <recommendedName>
        <fullName evidence="5">Transposase</fullName>
    </recommendedName>
</protein>
<dbReference type="AlphaFoldDB" id="A0A4R8V333"/>
<evidence type="ECO:0000313" key="2">
    <source>
        <dbReference type="EMBL" id="TFB76765.1"/>
    </source>
</evidence>